<dbReference type="AlphaFoldDB" id="A0A1H2K0W2"/>
<accession>A0A1H2K0W2</accession>
<proteinExistence type="predicted"/>
<gene>
    <name evidence="1" type="ORF">SAMN04488548_1342730</name>
</gene>
<protein>
    <submittedName>
        <fullName evidence="1">Antirestriction protein (ArdA)</fullName>
    </submittedName>
</protein>
<dbReference type="RefSeq" id="WP_074851235.1">
    <property type="nucleotide sequence ID" value="NZ_FNLM01000034.1"/>
</dbReference>
<dbReference type="STRING" id="158898.SAMN04488548_1342730"/>
<organism evidence="1 2">
    <name type="scientific">Gordonia westfalica</name>
    <dbReference type="NCBI Taxonomy" id="158898"/>
    <lineage>
        <taxon>Bacteria</taxon>
        <taxon>Bacillati</taxon>
        <taxon>Actinomycetota</taxon>
        <taxon>Actinomycetes</taxon>
        <taxon>Mycobacteriales</taxon>
        <taxon>Gordoniaceae</taxon>
        <taxon>Gordonia</taxon>
    </lineage>
</organism>
<dbReference type="Pfam" id="PF07275">
    <property type="entry name" value="ArdA"/>
    <property type="match status" value="1"/>
</dbReference>
<dbReference type="Proteomes" id="UP000183180">
    <property type="component" value="Unassembled WGS sequence"/>
</dbReference>
<dbReference type="Gene3D" id="3.10.20.480">
    <property type="entry name" value="Antirestriction protein ArdA, domain 1"/>
    <property type="match status" value="1"/>
</dbReference>
<sequence>MNHEHTHEPHHEDESTRKLQPRIWIGSLADYNAGRLHGDWCDAAVDPSDLRAAVDRILAGSDEPDAEEWGIFDYDDFGDFHVGEYDTLEQVSAVACGIVAHGPAFATWAEMHDGNPDMLAQFDDCFIGTYDSPTDWARDVLDGSGIEEALDREVPADLRAYVQFDYDGFARDLQLGGDVHIETAPDGKVWLFRVI</sequence>
<dbReference type="EMBL" id="FNLM01000034">
    <property type="protein sequence ID" value="SDU62349.1"/>
    <property type="molecule type" value="Genomic_DNA"/>
</dbReference>
<dbReference type="InterPro" id="IPR041895">
    <property type="entry name" value="ArdA_dom1"/>
</dbReference>
<reference evidence="1 2" key="1">
    <citation type="submission" date="2016-10" db="EMBL/GenBank/DDBJ databases">
        <authorList>
            <person name="de Groot N.N."/>
        </authorList>
    </citation>
    <scope>NUCLEOTIDE SEQUENCE [LARGE SCALE GENOMIC DNA]</scope>
    <source>
        <strain evidence="1 2">DSM 44215</strain>
    </source>
</reference>
<evidence type="ECO:0000313" key="2">
    <source>
        <dbReference type="Proteomes" id="UP000183180"/>
    </source>
</evidence>
<name>A0A1H2K0W2_9ACTN</name>
<evidence type="ECO:0000313" key="1">
    <source>
        <dbReference type="EMBL" id="SDU62349.1"/>
    </source>
</evidence>
<dbReference type="InterPro" id="IPR009899">
    <property type="entry name" value="ArdA"/>
</dbReference>
<dbReference type="OrthoDB" id="944647at2"/>